<dbReference type="InterPro" id="IPR032675">
    <property type="entry name" value="LRR_dom_sf"/>
</dbReference>
<evidence type="ECO:0000313" key="3">
    <source>
        <dbReference type="Proteomes" id="UP000037460"/>
    </source>
</evidence>
<name>A0A0M0KAQ1_9EUKA</name>
<proteinExistence type="predicted"/>
<evidence type="ECO:0000313" key="2">
    <source>
        <dbReference type="EMBL" id="KOO35677.1"/>
    </source>
</evidence>
<dbReference type="PANTHER" id="PTHR24111:SF0">
    <property type="entry name" value="LEUCINE-RICH REPEAT-CONTAINING PROTEIN"/>
    <property type="match status" value="1"/>
</dbReference>
<dbReference type="Gene3D" id="3.90.228.10">
    <property type="match status" value="1"/>
</dbReference>
<dbReference type="PANTHER" id="PTHR24111">
    <property type="entry name" value="LEUCINE-RICH REPEAT-CONTAINING PROTEIN 34"/>
    <property type="match status" value="1"/>
</dbReference>
<accession>A0A0M0KAQ1</accession>
<comment type="caution">
    <text evidence="2">The sequence shown here is derived from an EMBL/GenBank/DDBJ whole genome shotgun (WGS) entry which is preliminary data.</text>
</comment>
<dbReference type="Proteomes" id="UP000037460">
    <property type="component" value="Unassembled WGS sequence"/>
</dbReference>
<dbReference type="AlphaFoldDB" id="A0A0M0KAQ1"/>
<evidence type="ECO:0000256" key="1">
    <source>
        <dbReference type="ARBA" id="ARBA00022737"/>
    </source>
</evidence>
<reference evidence="3" key="1">
    <citation type="journal article" date="2015" name="PLoS Genet.">
        <title>Genome Sequence and Transcriptome Analyses of Chrysochromulina tobin: Metabolic Tools for Enhanced Algal Fitness in the Prominent Order Prymnesiales (Haptophyceae).</title>
        <authorList>
            <person name="Hovde B.T."/>
            <person name="Deodato C.R."/>
            <person name="Hunsperger H.M."/>
            <person name="Ryken S.A."/>
            <person name="Yost W."/>
            <person name="Jha R.K."/>
            <person name="Patterson J."/>
            <person name="Monnat R.J. Jr."/>
            <person name="Barlow S.B."/>
            <person name="Starkenburg S.R."/>
            <person name="Cattolico R.A."/>
        </authorList>
    </citation>
    <scope>NUCLEOTIDE SEQUENCE</scope>
    <source>
        <strain evidence="3">CCMP291</strain>
    </source>
</reference>
<dbReference type="Gene3D" id="3.80.10.10">
    <property type="entry name" value="Ribonuclease Inhibitor"/>
    <property type="match status" value="2"/>
</dbReference>
<sequence>MIKEQNGGDPNEVWLFNGNDSMQENIKNGFMTQYASEVYNAYGVGIYFAADPRLSMYFEQAEKAAFFAKVGASLKQVRSATELKWSHKGLTDGDCKVIALLIATKFMPALSNLELYGNSIGYEGAKAIADALQSGTAVVTKLELGGNKIGDEGAKAIAEALKVNAVVTTLDLRSNSIGDEGAKAIAEALKVNAVVTTLDLGYNYIKVEGAKAIAEALKVNRVLTTLWLNGNKIGDEGTKAIADALQTGTAVLTRLYLWDNNLGDAGKTAVQDAVKGRSGFQLYLWSYTTW</sequence>
<dbReference type="EMBL" id="JWZX01000790">
    <property type="protein sequence ID" value="KOO35677.1"/>
    <property type="molecule type" value="Genomic_DNA"/>
</dbReference>
<keyword evidence="3" id="KW-1185">Reference proteome</keyword>
<keyword evidence="1" id="KW-0677">Repeat</keyword>
<evidence type="ECO:0008006" key="4">
    <source>
        <dbReference type="Google" id="ProtNLM"/>
    </source>
</evidence>
<dbReference type="OrthoDB" id="201274at2759"/>
<dbReference type="SUPFAM" id="SSF52047">
    <property type="entry name" value="RNI-like"/>
    <property type="match status" value="1"/>
</dbReference>
<protein>
    <recommendedName>
        <fullName evidence="4">Protein nlrc3</fullName>
    </recommendedName>
</protein>
<dbReference type="Pfam" id="PF13516">
    <property type="entry name" value="LRR_6"/>
    <property type="match status" value="5"/>
</dbReference>
<dbReference type="SMART" id="SM00368">
    <property type="entry name" value="LRR_RI"/>
    <property type="match status" value="6"/>
</dbReference>
<dbReference type="InterPro" id="IPR001611">
    <property type="entry name" value="Leu-rich_rpt"/>
</dbReference>
<gene>
    <name evidence="2" type="ORF">Ctob_013874</name>
</gene>
<dbReference type="InterPro" id="IPR052201">
    <property type="entry name" value="LRR-containing_regulator"/>
</dbReference>
<organism evidence="2 3">
    <name type="scientific">Chrysochromulina tobinii</name>
    <dbReference type="NCBI Taxonomy" id="1460289"/>
    <lineage>
        <taxon>Eukaryota</taxon>
        <taxon>Haptista</taxon>
        <taxon>Haptophyta</taxon>
        <taxon>Prymnesiophyceae</taxon>
        <taxon>Prymnesiales</taxon>
        <taxon>Chrysochromulinaceae</taxon>
        <taxon>Chrysochromulina</taxon>
    </lineage>
</organism>